<feature type="region of interest" description="Disordered" evidence="1">
    <location>
        <begin position="409"/>
        <end position="428"/>
    </location>
</feature>
<feature type="compositionally biased region" description="Basic and acidic residues" evidence="1">
    <location>
        <begin position="243"/>
        <end position="252"/>
    </location>
</feature>
<evidence type="ECO:0000256" key="1">
    <source>
        <dbReference type="SAM" id="MobiDB-lite"/>
    </source>
</evidence>
<dbReference type="OrthoDB" id="49401at2759"/>
<evidence type="ECO:0000313" key="2">
    <source>
        <dbReference type="EMBL" id="GMH85549.1"/>
    </source>
</evidence>
<dbReference type="EMBL" id="BRXY01000305">
    <property type="protein sequence ID" value="GMH85549.1"/>
    <property type="molecule type" value="Genomic_DNA"/>
</dbReference>
<proteinExistence type="predicted"/>
<feature type="region of interest" description="Disordered" evidence="1">
    <location>
        <begin position="1"/>
        <end position="24"/>
    </location>
</feature>
<comment type="caution">
    <text evidence="2">The sequence shown here is derived from an EMBL/GenBank/DDBJ whole genome shotgun (WGS) entry which is preliminary data.</text>
</comment>
<name>A0A9W7ELV5_9STRA</name>
<dbReference type="AlphaFoldDB" id="A0A9W7ELV5"/>
<protein>
    <submittedName>
        <fullName evidence="2">Uncharacterized protein</fullName>
    </submittedName>
</protein>
<feature type="region of interest" description="Disordered" evidence="1">
    <location>
        <begin position="243"/>
        <end position="263"/>
    </location>
</feature>
<organism evidence="2 3">
    <name type="scientific">Triparma strigata</name>
    <dbReference type="NCBI Taxonomy" id="1606541"/>
    <lineage>
        <taxon>Eukaryota</taxon>
        <taxon>Sar</taxon>
        <taxon>Stramenopiles</taxon>
        <taxon>Ochrophyta</taxon>
        <taxon>Bolidophyceae</taxon>
        <taxon>Parmales</taxon>
        <taxon>Triparmaceae</taxon>
        <taxon>Triparma</taxon>
    </lineage>
</organism>
<accession>A0A9W7ELV5</accession>
<reference evidence="3" key="1">
    <citation type="journal article" date="2023" name="Commun. Biol.">
        <title>Genome analysis of Parmales, the sister group of diatoms, reveals the evolutionary specialization of diatoms from phago-mixotrophs to photoautotrophs.</title>
        <authorList>
            <person name="Ban H."/>
            <person name="Sato S."/>
            <person name="Yoshikawa S."/>
            <person name="Yamada K."/>
            <person name="Nakamura Y."/>
            <person name="Ichinomiya M."/>
            <person name="Sato N."/>
            <person name="Blanc-Mathieu R."/>
            <person name="Endo H."/>
            <person name="Kuwata A."/>
            <person name="Ogata H."/>
        </authorList>
    </citation>
    <scope>NUCLEOTIDE SEQUENCE [LARGE SCALE GENOMIC DNA]</scope>
    <source>
        <strain evidence="3">NIES 3701</strain>
    </source>
</reference>
<feature type="region of interest" description="Disordered" evidence="1">
    <location>
        <begin position="176"/>
        <end position="195"/>
    </location>
</feature>
<keyword evidence="3" id="KW-1185">Reference proteome</keyword>
<feature type="compositionally biased region" description="Basic and acidic residues" evidence="1">
    <location>
        <begin position="184"/>
        <end position="195"/>
    </location>
</feature>
<dbReference type="Proteomes" id="UP001165085">
    <property type="component" value="Unassembled WGS sequence"/>
</dbReference>
<evidence type="ECO:0000313" key="3">
    <source>
        <dbReference type="Proteomes" id="UP001165085"/>
    </source>
</evidence>
<sequence>MLNALATAASKDNEAPAAPPPVQTSMPFMPNPYLPQQASAPPFGFVPPNPLMYQMMFQQQQASMMQARFGSTQFMPTAGMGLIPNALAKPEVKPETVSLGYASSQSLGGGLEKMPCRARGVPADHTFQTAYFIVKKGTPHGTLLKCSHPYCSEAGWKFRFCMFCKLPVAKRNFTKRHSHLPDQGGKKAPEPTSEEGQRILEELEQPVRLSKRERGFLGLLDTRPLKGSPAYDEKMKTWLESCVEKSKPEPPPEPKLATPTADKPRISTRGLSAQQQQQQVMQGGSSVTVPVACIPAPMAMNPVPVGIDGLPAAGAAVGGVGGAGGVKVDVAPQQMKSNAAVGPNGPMNGGVPGVTAKVENGSAAGNPFHAGPVPSPAPVILCQPTSPNGVVNGAVSNGGVVNVGVAQVSSSVPPHVPSPPNKKQKTAA</sequence>
<gene>
    <name evidence="2" type="ORF">TrST_g13053</name>
</gene>